<feature type="domain" description="TRAP C4-dicarboxylate transport system permease DctM subunit" evidence="8">
    <location>
        <begin position="12"/>
        <end position="423"/>
    </location>
</feature>
<dbReference type="PANTHER" id="PTHR33362">
    <property type="entry name" value="SIALIC ACID TRAP TRANSPORTER PERMEASE PROTEIN SIAT-RELATED"/>
    <property type="match status" value="1"/>
</dbReference>
<dbReference type="RefSeq" id="WP_366923041.1">
    <property type="nucleotide sequence ID" value="NZ_CP121694.1"/>
</dbReference>
<feature type="transmembrane region" description="Helical" evidence="7">
    <location>
        <begin position="176"/>
        <end position="200"/>
    </location>
</feature>
<keyword evidence="10" id="KW-1185">Reference proteome</keyword>
<evidence type="ECO:0000256" key="7">
    <source>
        <dbReference type="SAM" id="Phobius"/>
    </source>
</evidence>
<dbReference type="InterPro" id="IPR010656">
    <property type="entry name" value="DctM"/>
</dbReference>
<evidence type="ECO:0000259" key="8">
    <source>
        <dbReference type="Pfam" id="PF06808"/>
    </source>
</evidence>
<sequence length="433" mass="46409">MSSFTVSWTLLALLVIFLGSSVWVGVSLFLVGIAGFSLFTTAPPFSILSNILWNNTSSSTMMALPLFILMGEILFRSKISENLFKGLSPWMDFLPGRLIHVNIVACTLFAAVSGSSAATTATVGRITLPELYKRKYDKSLVIGSLAGAGTLGFLIPPSMVMLVYGIVAEVSIGKLFIAGIIPGIIIAIAFGGYTMVRCAINPDLAPLGDTRSTWSERFRTLPLLFPVITLIGMVLGSIYAGWATPTEAASVGVLGALFFAGISRSMDKETFWEAVLGAVKTSAMIMLIVVGASYLSVAVGYLGIPSKLTAFIGTLDLSNYQLMIILSIMYLILGCLLDGFSMIVMSLPLALPLIQAAGFDPLWFGIYLVIMIEVAQITPPVGFNLFVINGLVDEDIFKIALYALPSFVILLAVVALVTVYPKLVLILPNLMVR</sequence>
<dbReference type="Proteomes" id="UP001329915">
    <property type="component" value="Chromosome"/>
</dbReference>
<dbReference type="AlphaFoldDB" id="A0AAU0US48"/>
<feature type="transmembrane region" description="Helical" evidence="7">
    <location>
        <begin position="278"/>
        <end position="304"/>
    </location>
</feature>
<evidence type="ECO:0000256" key="3">
    <source>
        <dbReference type="ARBA" id="ARBA00022519"/>
    </source>
</evidence>
<gene>
    <name evidence="9" type="ORF">MFMK1_003530</name>
</gene>
<evidence type="ECO:0000256" key="5">
    <source>
        <dbReference type="ARBA" id="ARBA00022989"/>
    </source>
</evidence>
<dbReference type="PIRSF" id="PIRSF006066">
    <property type="entry name" value="HI0050"/>
    <property type="match status" value="1"/>
</dbReference>
<comment type="subcellular location">
    <subcellularLocation>
        <location evidence="1">Cell inner membrane</location>
        <topology evidence="1">Multi-pass membrane protein</topology>
    </subcellularLocation>
</comment>
<keyword evidence="2" id="KW-1003">Cell membrane</keyword>
<feature type="transmembrane region" description="Helical" evidence="7">
    <location>
        <begin position="221"/>
        <end position="242"/>
    </location>
</feature>
<feature type="transmembrane region" description="Helical" evidence="7">
    <location>
        <begin position="99"/>
        <end position="128"/>
    </location>
</feature>
<feature type="transmembrane region" description="Helical" evidence="7">
    <location>
        <begin position="324"/>
        <end position="350"/>
    </location>
</feature>
<evidence type="ECO:0000313" key="9">
    <source>
        <dbReference type="EMBL" id="WRO23665.1"/>
    </source>
</evidence>
<evidence type="ECO:0000313" key="10">
    <source>
        <dbReference type="Proteomes" id="UP001329915"/>
    </source>
</evidence>
<dbReference type="NCBIfam" id="TIGR00786">
    <property type="entry name" value="dctM"/>
    <property type="match status" value="1"/>
</dbReference>
<dbReference type="Pfam" id="PF06808">
    <property type="entry name" value="DctM"/>
    <property type="match status" value="1"/>
</dbReference>
<evidence type="ECO:0000256" key="1">
    <source>
        <dbReference type="ARBA" id="ARBA00004429"/>
    </source>
</evidence>
<name>A0AAU0US48_9FIRM</name>
<evidence type="ECO:0000256" key="4">
    <source>
        <dbReference type="ARBA" id="ARBA00022692"/>
    </source>
</evidence>
<dbReference type="KEGG" id="dbc:MFMK1_003530"/>
<feature type="transmembrane region" description="Helical" evidence="7">
    <location>
        <begin position="6"/>
        <end position="39"/>
    </location>
</feature>
<feature type="transmembrane region" description="Helical" evidence="7">
    <location>
        <begin position="362"/>
        <end position="387"/>
    </location>
</feature>
<protein>
    <submittedName>
        <fullName evidence="9">TRAP transporter large permease subunit</fullName>
    </submittedName>
</protein>
<dbReference type="GO" id="GO:0022857">
    <property type="term" value="F:transmembrane transporter activity"/>
    <property type="evidence" value="ECO:0007669"/>
    <property type="project" value="TreeGrafter"/>
</dbReference>
<accession>A0AAU0US48</accession>
<keyword evidence="5 7" id="KW-1133">Transmembrane helix</keyword>
<evidence type="ECO:0000256" key="6">
    <source>
        <dbReference type="ARBA" id="ARBA00023136"/>
    </source>
</evidence>
<organism evidence="9 10">
    <name type="scientific">Metallumcola ferriviriculae</name>
    <dbReference type="NCBI Taxonomy" id="3039180"/>
    <lineage>
        <taxon>Bacteria</taxon>
        <taxon>Bacillati</taxon>
        <taxon>Bacillota</taxon>
        <taxon>Clostridia</taxon>
        <taxon>Neomoorellales</taxon>
        <taxon>Desulfitibacteraceae</taxon>
        <taxon>Metallumcola</taxon>
    </lineage>
</organism>
<proteinExistence type="predicted"/>
<keyword evidence="4 7" id="KW-0812">Transmembrane</keyword>
<evidence type="ECO:0000256" key="2">
    <source>
        <dbReference type="ARBA" id="ARBA00022475"/>
    </source>
</evidence>
<feature type="transmembrane region" description="Helical" evidence="7">
    <location>
        <begin position="140"/>
        <end position="164"/>
    </location>
</feature>
<dbReference type="InterPro" id="IPR004681">
    <property type="entry name" value="TRAP_DctM"/>
</dbReference>
<keyword evidence="3" id="KW-0997">Cell inner membrane</keyword>
<dbReference type="EMBL" id="CP121694">
    <property type="protein sequence ID" value="WRO23665.1"/>
    <property type="molecule type" value="Genomic_DNA"/>
</dbReference>
<feature type="transmembrane region" description="Helical" evidence="7">
    <location>
        <begin position="399"/>
        <end position="427"/>
    </location>
</feature>
<dbReference type="GO" id="GO:0005886">
    <property type="term" value="C:plasma membrane"/>
    <property type="evidence" value="ECO:0007669"/>
    <property type="project" value="UniProtKB-SubCell"/>
</dbReference>
<reference evidence="9 10" key="1">
    <citation type="submission" date="2023-04" db="EMBL/GenBank/DDBJ databases">
        <authorList>
            <person name="Hsu D."/>
        </authorList>
    </citation>
    <scope>NUCLEOTIDE SEQUENCE [LARGE SCALE GENOMIC DNA]</scope>
    <source>
        <strain evidence="9 10">MK1</strain>
    </source>
</reference>
<keyword evidence="6 7" id="KW-0472">Membrane</keyword>
<dbReference type="PANTHER" id="PTHR33362:SF5">
    <property type="entry name" value="C4-DICARBOXYLATE TRAP TRANSPORTER LARGE PERMEASE PROTEIN DCTM"/>
    <property type="match status" value="1"/>
</dbReference>